<keyword evidence="5" id="KW-0378">Hydrolase</keyword>
<dbReference type="InterPro" id="IPR000330">
    <property type="entry name" value="SNF2_N"/>
</dbReference>
<dbReference type="Pfam" id="PF00271">
    <property type="entry name" value="Helicase_C"/>
    <property type="match status" value="1"/>
</dbReference>
<keyword evidence="3" id="KW-0547">Nucleotide-binding</keyword>
<evidence type="ECO:0000256" key="5">
    <source>
        <dbReference type="ARBA" id="ARBA00022801"/>
    </source>
</evidence>
<dbReference type="CDD" id="cd18008">
    <property type="entry name" value="DEXDc_SHPRH-like"/>
    <property type="match status" value="1"/>
</dbReference>
<dbReference type="InterPro" id="IPR050628">
    <property type="entry name" value="SNF2_RAD54_helicase_TF"/>
</dbReference>
<gene>
    <name evidence="12" type="ORF">K402DRAFT_335351</name>
</gene>
<evidence type="ECO:0000313" key="12">
    <source>
        <dbReference type="EMBL" id="KAF1985139.1"/>
    </source>
</evidence>
<evidence type="ECO:0000313" key="13">
    <source>
        <dbReference type="Proteomes" id="UP000800041"/>
    </source>
</evidence>
<feature type="compositionally biased region" description="Low complexity" evidence="9">
    <location>
        <begin position="28"/>
        <end position="59"/>
    </location>
</feature>
<dbReference type="GO" id="GO:0005634">
    <property type="term" value="C:nucleus"/>
    <property type="evidence" value="ECO:0007669"/>
    <property type="project" value="TreeGrafter"/>
</dbReference>
<keyword evidence="7" id="KW-0862">Zinc</keyword>
<protein>
    <submittedName>
        <fullName evidence="12">Uncharacterized protein</fullName>
    </submittedName>
</protein>
<evidence type="ECO:0000259" key="11">
    <source>
        <dbReference type="PROSITE" id="PS51194"/>
    </source>
</evidence>
<feature type="compositionally biased region" description="Low complexity" evidence="9">
    <location>
        <begin position="560"/>
        <end position="572"/>
    </location>
</feature>
<dbReference type="AlphaFoldDB" id="A0A6G1GWK7"/>
<dbReference type="OrthoDB" id="448448at2759"/>
<dbReference type="SUPFAM" id="SSF57850">
    <property type="entry name" value="RING/U-box"/>
    <property type="match status" value="1"/>
</dbReference>
<feature type="region of interest" description="Disordered" evidence="9">
    <location>
        <begin position="1"/>
        <end position="81"/>
    </location>
</feature>
<dbReference type="InterPro" id="IPR038718">
    <property type="entry name" value="SNF2-like_sf"/>
</dbReference>
<feature type="compositionally biased region" description="Polar residues" evidence="9">
    <location>
        <begin position="573"/>
        <end position="582"/>
    </location>
</feature>
<dbReference type="Gene3D" id="3.30.40.10">
    <property type="entry name" value="Zinc/RING finger domain, C3HC4 (zinc finger)"/>
    <property type="match status" value="1"/>
</dbReference>
<dbReference type="GO" id="GO:0004386">
    <property type="term" value="F:helicase activity"/>
    <property type="evidence" value="ECO:0007669"/>
    <property type="project" value="UniProtKB-KW"/>
</dbReference>
<dbReference type="SMART" id="SM00487">
    <property type="entry name" value="DEXDc"/>
    <property type="match status" value="1"/>
</dbReference>
<feature type="compositionally biased region" description="Gly residues" evidence="9">
    <location>
        <begin position="10"/>
        <end position="21"/>
    </location>
</feature>
<dbReference type="InterPro" id="IPR018957">
    <property type="entry name" value="Znf_C3HC4_RING-type"/>
</dbReference>
<evidence type="ECO:0000256" key="7">
    <source>
        <dbReference type="ARBA" id="ARBA00022833"/>
    </source>
</evidence>
<dbReference type="PROSITE" id="PS51192">
    <property type="entry name" value="HELICASE_ATP_BIND_1"/>
    <property type="match status" value="1"/>
</dbReference>
<dbReference type="InterPro" id="IPR027417">
    <property type="entry name" value="P-loop_NTPase"/>
</dbReference>
<dbReference type="PROSITE" id="PS00518">
    <property type="entry name" value="ZF_RING_1"/>
    <property type="match status" value="1"/>
</dbReference>
<reference evidence="12" key="1">
    <citation type="journal article" date="2020" name="Stud. Mycol.">
        <title>101 Dothideomycetes genomes: a test case for predicting lifestyles and emergence of pathogens.</title>
        <authorList>
            <person name="Haridas S."/>
            <person name="Albert R."/>
            <person name="Binder M."/>
            <person name="Bloem J."/>
            <person name="Labutti K."/>
            <person name="Salamov A."/>
            <person name="Andreopoulos B."/>
            <person name="Baker S."/>
            <person name="Barry K."/>
            <person name="Bills G."/>
            <person name="Bluhm B."/>
            <person name="Cannon C."/>
            <person name="Castanera R."/>
            <person name="Culley D."/>
            <person name="Daum C."/>
            <person name="Ezra D."/>
            <person name="Gonzalez J."/>
            <person name="Henrissat B."/>
            <person name="Kuo A."/>
            <person name="Liang C."/>
            <person name="Lipzen A."/>
            <person name="Lutzoni F."/>
            <person name="Magnuson J."/>
            <person name="Mondo S."/>
            <person name="Nolan M."/>
            <person name="Ohm R."/>
            <person name="Pangilinan J."/>
            <person name="Park H.-J."/>
            <person name="Ramirez L."/>
            <person name="Alfaro M."/>
            <person name="Sun H."/>
            <person name="Tritt A."/>
            <person name="Yoshinaga Y."/>
            <person name="Zwiers L.-H."/>
            <person name="Turgeon B."/>
            <person name="Goodwin S."/>
            <person name="Spatafora J."/>
            <person name="Crous P."/>
            <person name="Grigoriev I."/>
        </authorList>
    </citation>
    <scope>NUCLEOTIDE SEQUENCE</scope>
    <source>
        <strain evidence="12">CBS 113979</strain>
    </source>
</reference>
<dbReference type="Gene3D" id="3.40.50.300">
    <property type="entry name" value="P-loop containing nucleotide triphosphate hydrolases"/>
    <property type="match status" value="1"/>
</dbReference>
<dbReference type="Pfam" id="PF00097">
    <property type="entry name" value="zf-C3HC4"/>
    <property type="match status" value="1"/>
</dbReference>
<evidence type="ECO:0000256" key="4">
    <source>
        <dbReference type="ARBA" id="ARBA00022771"/>
    </source>
</evidence>
<keyword evidence="8" id="KW-0067">ATP-binding</keyword>
<evidence type="ECO:0000256" key="3">
    <source>
        <dbReference type="ARBA" id="ARBA00022741"/>
    </source>
</evidence>
<dbReference type="CDD" id="cd18793">
    <property type="entry name" value="SF2_C_SNF"/>
    <property type="match status" value="1"/>
</dbReference>
<dbReference type="GO" id="GO:0008270">
    <property type="term" value="F:zinc ion binding"/>
    <property type="evidence" value="ECO:0007669"/>
    <property type="project" value="UniProtKB-KW"/>
</dbReference>
<dbReference type="PANTHER" id="PTHR45626:SF17">
    <property type="entry name" value="HELICASE-LIKE TRANSCRIPTION FACTOR"/>
    <property type="match status" value="1"/>
</dbReference>
<dbReference type="InterPro" id="IPR014001">
    <property type="entry name" value="Helicase_ATP-bd"/>
</dbReference>
<dbReference type="Proteomes" id="UP000800041">
    <property type="component" value="Unassembled WGS sequence"/>
</dbReference>
<name>A0A6G1GWK7_9PEZI</name>
<evidence type="ECO:0000256" key="9">
    <source>
        <dbReference type="SAM" id="MobiDB-lite"/>
    </source>
</evidence>
<dbReference type="InterPro" id="IPR013083">
    <property type="entry name" value="Znf_RING/FYVE/PHD"/>
</dbReference>
<sequence length="937" mass="105380">MQSASTVRGRGSGRGRPWGGRGRGRGRGSAATSTGSRSTVLSGKVSKTATSAKTGTKTVPRGALKKPRGSRGGKRQEKPTLLDVPSLYAGDVIRDAQGNENKPDQPTFTAKQKGVALKQLVASVPQELKKTAQTDKRYLLDASKAFTGRGSARADGHGGWHIKGMKSSLKHYQLLGAAFFRQRESGLEKPQGGLCADQMGLGKTVMMLANIINGRRLKGESGPKTTLIVASPALLSQWHGEILKHCEPKYVGKILKLYGPNCKIESSDPKQVIEDHDIVLTTYGAVRKSYPKIETPLELQTSKEKSKWYQTYFHTHKGPLHQASFLRVVLDEAQAIKNHKASTSLSCRALVATHRWALSGTPVQNTLQELYPYFKFLRVPHTGSFRIFKHNFVEGGTPEQMDRLMIFLKRFMIRRTHLDTMFGAPLLKLPKATEKVQWLDFNDFERNIYEIVRKRIVARINGFAKRKELDKHYSNMFVMLLRLRQMTGNILMVETCMKDLLEREDLEKLKELAEAERHKKNVPIRQQQIRMLRESLAQVQSKNEAAPTAESLNGQEDTTAGASRSEAGGSSSQFGGNRSEAGSSRHGMHFNFQQYLDNLRNDSKWEELASRTVCARCSDVPTDPWFTSCYHIYCKVCIESLIAEHKRSEREESEEGSPTDEEKLPRCLACSDNIFTHKPCDDSEACKLALTSGDESDLDDPMPNARAKGKEKEKDWIDLSTKDVLPSAKTLAVKAQLLNWFDVKGDKKKPKVIIYTQFINMIRILAKMCQVEKWDCLLYHGSMTFSARDKVIEEFGKSPTKNILIASLKCGGIGLNLTMASKVICIDPWWNDAIEQQAFCRVFRMGQENETHLTRLLVKRTVDENMHDMQQRKKAEIDEIMGENSKHRRKLTVMELLQLFGPVEEDAEGNPFIMVENKDPLINPQADSDDEGMGDEI</sequence>
<evidence type="ECO:0000256" key="1">
    <source>
        <dbReference type="ARBA" id="ARBA00007025"/>
    </source>
</evidence>
<dbReference type="GO" id="GO:0006281">
    <property type="term" value="P:DNA repair"/>
    <property type="evidence" value="ECO:0007669"/>
    <property type="project" value="TreeGrafter"/>
</dbReference>
<dbReference type="Pfam" id="PF00176">
    <property type="entry name" value="SNF2-rel_dom"/>
    <property type="match status" value="1"/>
</dbReference>
<comment type="similarity">
    <text evidence="1">Belongs to the SNF2/RAD54 helicase family.</text>
</comment>
<dbReference type="InterPro" id="IPR017907">
    <property type="entry name" value="Znf_RING_CS"/>
</dbReference>
<feature type="compositionally biased region" description="Basic residues" evidence="9">
    <location>
        <begin position="63"/>
        <end position="73"/>
    </location>
</feature>
<evidence type="ECO:0000256" key="6">
    <source>
        <dbReference type="ARBA" id="ARBA00022806"/>
    </source>
</evidence>
<dbReference type="GO" id="GO:0016787">
    <property type="term" value="F:hydrolase activity"/>
    <property type="evidence" value="ECO:0007669"/>
    <property type="project" value="UniProtKB-KW"/>
</dbReference>
<accession>A0A6G1GWK7</accession>
<keyword evidence="13" id="KW-1185">Reference proteome</keyword>
<keyword evidence="4" id="KW-0863">Zinc-finger</keyword>
<feature type="region of interest" description="Disordered" evidence="9">
    <location>
        <begin position="540"/>
        <end position="585"/>
    </location>
</feature>
<evidence type="ECO:0000256" key="8">
    <source>
        <dbReference type="ARBA" id="ARBA00022840"/>
    </source>
</evidence>
<feature type="domain" description="Helicase ATP-binding" evidence="10">
    <location>
        <begin position="184"/>
        <end position="380"/>
    </location>
</feature>
<keyword evidence="2" id="KW-0479">Metal-binding</keyword>
<feature type="domain" description="Helicase C-terminal" evidence="11">
    <location>
        <begin position="737"/>
        <end position="897"/>
    </location>
</feature>
<dbReference type="SMART" id="SM00490">
    <property type="entry name" value="HELICc"/>
    <property type="match status" value="1"/>
</dbReference>
<proteinExistence type="inferred from homology"/>
<keyword evidence="6" id="KW-0347">Helicase</keyword>
<dbReference type="PROSITE" id="PS51194">
    <property type="entry name" value="HELICASE_CTER"/>
    <property type="match status" value="1"/>
</dbReference>
<evidence type="ECO:0000259" key="10">
    <source>
        <dbReference type="PROSITE" id="PS51192"/>
    </source>
</evidence>
<dbReference type="SUPFAM" id="SSF52540">
    <property type="entry name" value="P-loop containing nucleoside triphosphate hydrolases"/>
    <property type="match status" value="2"/>
</dbReference>
<evidence type="ECO:0000256" key="2">
    <source>
        <dbReference type="ARBA" id="ARBA00022723"/>
    </source>
</evidence>
<dbReference type="PANTHER" id="PTHR45626">
    <property type="entry name" value="TRANSCRIPTION TERMINATION FACTOR 2-RELATED"/>
    <property type="match status" value="1"/>
</dbReference>
<dbReference type="EMBL" id="ML977164">
    <property type="protein sequence ID" value="KAF1985139.1"/>
    <property type="molecule type" value="Genomic_DNA"/>
</dbReference>
<dbReference type="GO" id="GO:0008094">
    <property type="term" value="F:ATP-dependent activity, acting on DNA"/>
    <property type="evidence" value="ECO:0007669"/>
    <property type="project" value="TreeGrafter"/>
</dbReference>
<dbReference type="Gene3D" id="3.40.50.10810">
    <property type="entry name" value="Tandem AAA-ATPase domain"/>
    <property type="match status" value="1"/>
</dbReference>
<dbReference type="InterPro" id="IPR001650">
    <property type="entry name" value="Helicase_C-like"/>
</dbReference>
<organism evidence="12 13">
    <name type="scientific">Aulographum hederae CBS 113979</name>
    <dbReference type="NCBI Taxonomy" id="1176131"/>
    <lineage>
        <taxon>Eukaryota</taxon>
        <taxon>Fungi</taxon>
        <taxon>Dikarya</taxon>
        <taxon>Ascomycota</taxon>
        <taxon>Pezizomycotina</taxon>
        <taxon>Dothideomycetes</taxon>
        <taxon>Pleosporomycetidae</taxon>
        <taxon>Aulographales</taxon>
        <taxon>Aulographaceae</taxon>
    </lineage>
</organism>
<dbReference type="InterPro" id="IPR049730">
    <property type="entry name" value="SNF2/RAD54-like_C"/>
</dbReference>
<dbReference type="GO" id="GO:0005524">
    <property type="term" value="F:ATP binding"/>
    <property type="evidence" value="ECO:0007669"/>
    <property type="project" value="UniProtKB-KW"/>
</dbReference>